<proteinExistence type="predicted"/>
<dbReference type="AlphaFoldDB" id="A0A1E1M3H2"/>
<dbReference type="EMBL" id="FJVC01000142">
    <property type="protein sequence ID" value="CZT43641.1"/>
    <property type="molecule type" value="Genomic_DNA"/>
</dbReference>
<organism evidence="1 2">
    <name type="scientific">Rhynchosporium secalis</name>
    <name type="common">Barley scald fungus</name>
    <dbReference type="NCBI Taxonomy" id="38038"/>
    <lineage>
        <taxon>Eukaryota</taxon>
        <taxon>Fungi</taxon>
        <taxon>Dikarya</taxon>
        <taxon>Ascomycota</taxon>
        <taxon>Pezizomycotina</taxon>
        <taxon>Leotiomycetes</taxon>
        <taxon>Helotiales</taxon>
        <taxon>Ploettnerulaceae</taxon>
        <taxon>Rhynchosporium</taxon>
    </lineage>
</organism>
<gene>
    <name evidence="1" type="ORF">RSE6_03705</name>
</gene>
<evidence type="ECO:0000313" key="1">
    <source>
        <dbReference type="EMBL" id="CZT43641.1"/>
    </source>
</evidence>
<accession>A0A1E1M3H2</accession>
<keyword evidence="2" id="KW-1185">Reference proteome</keyword>
<sequence>MSVDTYLPYCRYLAQDRSYQASVSPGNIRSTDTLAGPCFKLASSSYKLQPTTAWKDSATFLIVTALQRNYLFPRCTADGPHLHIHEGADPSYLYLTLLLTSEEKIQTDRPQQIYL</sequence>
<protein>
    <submittedName>
        <fullName evidence="1">Uncharacterized protein</fullName>
    </submittedName>
</protein>
<dbReference type="Proteomes" id="UP000177625">
    <property type="component" value="Unassembled WGS sequence"/>
</dbReference>
<reference evidence="2" key="1">
    <citation type="submission" date="2016-03" db="EMBL/GenBank/DDBJ databases">
        <authorList>
            <person name="Guldener U."/>
        </authorList>
    </citation>
    <scope>NUCLEOTIDE SEQUENCE [LARGE SCALE GENOMIC DNA]</scope>
</reference>
<evidence type="ECO:0000313" key="2">
    <source>
        <dbReference type="Proteomes" id="UP000177625"/>
    </source>
</evidence>
<name>A0A1E1M3H2_RHYSE</name>